<proteinExistence type="predicted"/>
<dbReference type="RefSeq" id="WP_002586629.1">
    <property type="nucleotide sequence ID" value="NZ_CP084014.1"/>
</dbReference>
<sequence length="100" mass="11516">MRKRSAEEKQKQLERFLMNVAEAADAALWEYWREKEAEHRRFATEYVTRRGAYPATVTAWQTAGGQGKLHFPYAALRQLPLCELAGSEHLATQAIHFPQV</sequence>
<reference evidence="1 2" key="1">
    <citation type="submission" date="2018-08" db="EMBL/GenBank/DDBJ databases">
        <title>A genome reference for cultivated species of the human gut microbiota.</title>
        <authorList>
            <person name="Zou Y."/>
            <person name="Xue W."/>
            <person name="Luo G."/>
        </authorList>
    </citation>
    <scope>NUCLEOTIDE SEQUENCE [LARGE SCALE GENOMIC DNA]</scope>
    <source>
        <strain evidence="1 2">TF01-20-2</strain>
    </source>
</reference>
<accession>A0A3E4V1E9</accession>
<dbReference type="AlphaFoldDB" id="A0A3E4V1E9"/>
<gene>
    <name evidence="1" type="ORF">DXC31_12150</name>
</gene>
<organism evidence="1 2">
    <name type="scientific">Mediterraneibacter gnavus</name>
    <name type="common">Ruminococcus gnavus</name>
    <dbReference type="NCBI Taxonomy" id="33038"/>
    <lineage>
        <taxon>Bacteria</taxon>
        <taxon>Bacillati</taxon>
        <taxon>Bacillota</taxon>
        <taxon>Clostridia</taxon>
        <taxon>Lachnospirales</taxon>
        <taxon>Lachnospiraceae</taxon>
        <taxon>Mediterraneibacter</taxon>
    </lineage>
</organism>
<dbReference type="EMBL" id="QSSX01000031">
    <property type="protein sequence ID" value="RGM21244.1"/>
    <property type="molecule type" value="Genomic_DNA"/>
</dbReference>
<evidence type="ECO:0000313" key="1">
    <source>
        <dbReference type="EMBL" id="RGM21244.1"/>
    </source>
</evidence>
<comment type="caution">
    <text evidence="1">The sequence shown here is derived from an EMBL/GenBank/DDBJ whole genome shotgun (WGS) entry which is preliminary data.</text>
</comment>
<dbReference type="Proteomes" id="UP000260808">
    <property type="component" value="Unassembled WGS sequence"/>
</dbReference>
<name>A0A3E4V1E9_MEDGN</name>
<protein>
    <submittedName>
        <fullName evidence="1">Uncharacterized protein</fullName>
    </submittedName>
</protein>
<evidence type="ECO:0000313" key="2">
    <source>
        <dbReference type="Proteomes" id="UP000260808"/>
    </source>
</evidence>